<keyword evidence="2" id="KW-1185">Reference proteome</keyword>
<protein>
    <submittedName>
        <fullName evidence="1">P-loop containing nucleoside triphosphate hydrolase protein</fullName>
    </submittedName>
</protein>
<name>A0ACC3SSH9_LIPKO</name>
<reference evidence="2" key="1">
    <citation type="journal article" date="2024" name="Front. Bioeng. Biotechnol.">
        <title>Genome-scale model development and genomic sequencing of the oleaginous clade Lipomyces.</title>
        <authorList>
            <person name="Czajka J.J."/>
            <person name="Han Y."/>
            <person name="Kim J."/>
            <person name="Mondo S.J."/>
            <person name="Hofstad B.A."/>
            <person name="Robles A."/>
            <person name="Haridas S."/>
            <person name="Riley R."/>
            <person name="LaButti K."/>
            <person name="Pangilinan J."/>
            <person name="Andreopoulos W."/>
            <person name="Lipzen A."/>
            <person name="Yan J."/>
            <person name="Wang M."/>
            <person name="Ng V."/>
            <person name="Grigoriev I.V."/>
            <person name="Spatafora J.W."/>
            <person name="Magnuson J.K."/>
            <person name="Baker S.E."/>
            <person name="Pomraning K.R."/>
        </authorList>
    </citation>
    <scope>NUCLEOTIDE SEQUENCE [LARGE SCALE GENOMIC DNA]</scope>
    <source>
        <strain evidence="2">CBS 7786</strain>
    </source>
</reference>
<evidence type="ECO:0000313" key="2">
    <source>
        <dbReference type="Proteomes" id="UP001433508"/>
    </source>
</evidence>
<keyword evidence="1" id="KW-0378">Hydrolase</keyword>
<sequence length="972" mass="108395">MSDSELEYDISNAIASFRHESASVSDSDSDLDIISGKVEAPRQRSPVKHTKKSKDESPQTLNEGINLDDDDLSEDEDFFRNLPAPASATSRMIGEKAKKGNPGKFNALGLSATLLKAVHRKGYNTPTPIQRKTIPLVLEGLDVVGMARTGSGKTAAFVLPMIERLKTHSAKVGSRAIILSPSRELALQTLKVVKEFSKGTDLKSVLLVGGDSLEDQFGWMMANPDIIIATPGRFAHLKVEMDLDLRSVEYIVFDEADRLFELGFSMQLTSILASLPASRQTLLFSATLPKSLVEFARAGLNDPVLVRLDADAKVSDELEMFFFSVKSAEVDGALTWLLREVIKMPTAAQMPQRQVDWKYEQGSDADSDNDKDIDKANDKRKSKKDKKNFAARVPQHNEHTSPHATIIFAPTRHHVEYVTGLLRAFGYAVSYIYSSLDQHARRDQLAMFRSGFTSILVVTDIAARGIDIPTLSNVINYAFPGSPKVFVHRVGRTARAGKRGRAFSLVKESEVPYLLDLELFLGKSLLLPIQAQDIDIDEIDCTANMVVGSFPRDDLERSCEDVQSVLAKDYDLSSIRQVSLKAEKLYLKTRGSASMESVKRAKEVIANGWDSLNPLFKKHELVARENMLERLANFRPAETIFELTRKGGVAVESGADLMKRRRVQVAPIQEHAKVKGTVRVGAGVKQVNIDQEDLDTVDGDDETEETEKKIGVDLSAASEADLVNTFKLADDKDRKRKRVVTGDDSTSSRKKTKQISFKDEAHYISHYAPAEMAQDRGYGINSGTANAVTSFMDAAPAATFDLVADEQRQGTGIIGSNRTKLTRWDKKRGKYVTKPTGDEATMGGKKGKMIRGENGVRLPATYKSGRFETWKQMNRKDRQRVGDMENAADSSQRMPQGRRFKHKNMKAPKPADRLRDDFKQRAKRFKEAEVKGLVKNKKTMSELKSTTEIRKMRKVKEKRREKNARPSRKSKK</sequence>
<evidence type="ECO:0000313" key="1">
    <source>
        <dbReference type="EMBL" id="KAK9234074.1"/>
    </source>
</evidence>
<proteinExistence type="predicted"/>
<accession>A0ACC3SSH9</accession>
<comment type="caution">
    <text evidence="1">The sequence shown here is derived from an EMBL/GenBank/DDBJ whole genome shotgun (WGS) entry which is preliminary data.</text>
</comment>
<organism evidence="1 2">
    <name type="scientific">Lipomyces kononenkoae</name>
    <name type="common">Yeast</name>
    <dbReference type="NCBI Taxonomy" id="34357"/>
    <lineage>
        <taxon>Eukaryota</taxon>
        <taxon>Fungi</taxon>
        <taxon>Dikarya</taxon>
        <taxon>Ascomycota</taxon>
        <taxon>Saccharomycotina</taxon>
        <taxon>Lipomycetes</taxon>
        <taxon>Lipomycetales</taxon>
        <taxon>Lipomycetaceae</taxon>
        <taxon>Lipomyces</taxon>
    </lineage>
</organism>
<dbReference type="Proteomes" id="UP001433508">
    <property type="component" value="Unassembled WGS sequence"/>
</dbReference>
<gene>
    <name evidence="1" type="ORF">V1525DRAFT_367514</name>
</gene>
<dbReference type="EMBL" id="MU971520">
    <property type="protein sequence ID" value="KAK9234074.1"/>
    <property type="molecule type" value="Genomic_DNA"/>
</dbReference>